<feature type="transmembrane region" description="Helical" evidence="1">
    <location>
        <begin position="34"/>
        <end position="56"/>
    </location>
</feature>
<keyword evidence="1" id="KW-1133">Transmembrane helix</keyword>
<comment type="caution">
    <text evidence="2">The sequence shown here is derived from an EMBL/GenBank/DDBJ whole genome shotgun (WGS) entry which is preliminary data.</text>
</comment>
<keyword evidence="1" id="KW-0472">Membrane</keyword>
<evidence type="ECO:0000256" key="1">
    <source>
        <dbReference type="SAM" id="Phobius"/>
    </source>
</evidence>
<name>A0A5A9NUI6_9TELE</name>
<sequence length="156" mass="17789">MSFTGIAPALNGMILDSEDAKTKAVIYEDKLFKITLLSVALCVLTITGIIMCFTYCKLRRKSKHAFVTAVRSEVPKVDLTYMKRTQSVRKLFRRQEDLKDNSHNYNIFSNLIPVVPEDDDMEAHKASMHTPLTLEDYAKDPKSSITLNPPIFYLQL</sequence>
<evidence type="ECO:0000313" key="3">
    <source>
        <dbReference type="Proteomes" id="UP000324632"/>
    </source>
</evidence>
<reference evidence="2 3" key="1">
    <citation type="journal article" date="2019" name="Mol. Ecol. Resour.">
        <title>Chromosome-level genome assembly of Triplophysa tibetana, a fish adapted to the harsh high-altitude environment of the Tibetan Plateau.</title>
        <authorList>
            <person name="Yang X."/>
            <person name="Liu H."/>
            <person name="Ma Z."/>
            <person name="Zou Y."/>
            <person name="Zou M."/>
            <person name="Mao Y."/>
            <person name="Li X."/>
            <person name="Wang H."/>
            <person name="Chen T."/>
            <person name="Wang W."/>
            <person name="Yang R."/>
        </authorList>
    </citation>
    <scope>NUCLEOTIDE SEQUENCE [LARGE SCALE GENOMIC DNA]</scope>
    <source>
        <strain evidence="2">TTIB1903HZAU</strain>
        <tissue evidence="2">Muscle</tissue>
    </source>
</reference>
<evidence type="ECO:0000313" key="2">
    <source>
        <dbReference type="EMBL" id="KAA0712359.1"/>
    </source>
</evidence>
<dbReference type="Proteomes" id="UP000324632">
    <property type="component" value="Chromosome 14"/>
</dbReference>
<dbReference type="AlphaFoldDB" id="A0A5A9NUI6"/>
<dbReference type="EMBL" id="SOYY01000014">
    <property type="protein sequence ID" value="KAA0712359.1"/>
    <property type="molecule type" value="Genomic_DNA"/>
</dbReference>
<gene>
    <name evidence="2" type="ORF">E1301_Tti018637</name>
</gene>
<accession>A0A5A9NUI6</accession>
<keyword evidence="1" id="KW-0812">Transmembrane</keyword>
<keyword evidence="3" id="KW-1185">Reference proteome</keyword>
<protein>
    <submittedName>
        <fullName evidence="2">Uncharacterized protein</fullName>
    </submittedName>
</protein>
<proteinExistence type="predicted"/>
<organism evidence="2 3">
    <name type="scientific">Triplophysa tibetana</name>
    <dbReference type="NCBI Taxonomy" id="1572043"/>
    <lineage>
        <taxon>Eukaryota</taxon>
        <taxon>Metazoa</taxon>
        <taxon>Chordata</taxon>
        <taxon>Craniata</taxon>
        <taxon>Vertebrata</taxon>
        <taxon>Euteleostomi</taxon>
        <taxon>Actinopterygii</taxon>
        <taxon>Neopterygii</taxon>
        <taxon>Teleostei</taxon>
        <taxon>Ostariophysi</taxon>
        <taxon>Cypriniformes</taxon>
        <taxon>Nemacheilidae</taxon>
        <taxon>Triplophysa</taxon>
    </lineage>
</organism>